<dbReference type="Proteomes" id="UP001241605">
    <property type="component" value="Chromosome"/>
</dbReference>
<reference evidence="2 3" key="1">
    <citation type="submission" date="2023-05" db="EMBL/GenBank/DDBJ databases">
        <title>YMD87, complete Genome.</title>
        <authorList>
            <person name="Zhang J."/>
            <person name="Xu X."/>
        </authorList>
    </citation>
    <scope>NUCLEOTIDE SEQUENCE [LARGE SCALE GENOMIC DNA]</scope>
    <source>
        <strain evidence="2 3">YMD87</strain>
    </source>
</reference>
<proteinExistence type="predicted"/>
<keyword evidence="1" id="KW-1133">Transmembrane helix</keyword>
<organism evidence="2 3">
    <name type="scientific">Tropicibacter oceani</name>
    <dbReference type="NCBI Taxonomy" id="3058420"/>
    <lineage>
        <taxon>Bacteria</taxon>
        <taxon>Pseudomonadati</taxon>
        <taxon>Pseudomonadota</taxon>
        <taxon>Alphaproteobacteria</taxon>
        <taxon>Rhodobacterales</taxon>
        <taxon>Roseobacteraceae</taxon>
        <taxon>Tropicibacter</taxon>
    </lineage>
</organism>
<protein>
    <submittedName>
        <fullName evidence="2">Uncharacterized protein</fullName>
    </submittedName>
</protein>
<name>A0ABY8QG52_9RHOB</name>
<dbReference type="RefSeq" id="WP_282300201.1">
    <property type="nucleotide sequence ID" value="NZ_CP124616.1"/>
</dbReference>
<evidence type="ECO:0000313" key="3">
    <source>
        <dbReference type="Proteomes" id="UP001241605"/>
    </source>
</evidence>
<keyword evidence="3" id="KW-1185">Reference proteome</keyword>
<keyword evidence="1" id="KW-0812">Transmembrane</keyword>
<sequence length="96" mass="10243">MADQTGGIQAGVVISFVSLAFAISVQGGMAIWWAGAQNTRVTALEDRVADLQAVSPDVHRQIVDADRRIAVIDVRISGIVARLEALTEDLEDLAAR</sequence>
<keyword evidence="1" id="KW-0472">Membrane</keyword>
<evidence type="ECO:0000313" key="2">
    <source>
        <dbReference type="EMBL" id="WGW03570.1"/>
    </source>
</evidence>
<feature type="transmembrane region" description="Helical" evidence="1">
    <location>
        <begin position="12"/>
        <end position="34"/>
    </location>
</feature>
<dbReference type="EMBL" id="CP124616">
    <property type="protein sequence ID" value="WGW03570.1"/>
    <property type="molecule type" value="Genomic_DNA"/>
</dbReference>
<gene>
    <name evidence="2" type="ORF">QF118_16840</name>
</gene>
<accession>A0ABY8QG52</accession>
<evidence type="ECO:0000256" key="1">
    <source>
        <dbReference type="SAM" id="Phobius"/>
    </source>
</evidence>